<dbReference type="InterPro" id="IPR003953">
    <property type="entry name" value="FAD-dep_OxRdtase_2_FAD-bd"/>
</dbReference>
<evidence type="ECO:0000256" key="3">
    <source>
        <dbReference type="ARBA" id="ARBA00022827"/>
    </source>
</evidence>
<comment type="cofactor">
    <cofactor evidence="1">
        <name>FAD</name>
        <dbReference type="ChEBI" id="CHEBI:57692"/>
    </cofactor>
</comment>
<evidence type="ECO:0000313" key="7">
    <source>
        <dbReference type="Proteomes" id="UP001304895"/>
    </source>
</evidence>
<sequence length="592" mass="63377">MDSTTIYRVDALISLGLDVMLVERTDKIGGTTSYSGGTIWIPNNSISMRYKVRDTRTSSRTYMDQSLLQHGTKGPESSDARIDAFLDNGPDMVDFLIKQGFKWSPKPSPFPDYHPETEGALPSGGRTLDPAVFDAATLGGWSNSIRRPLHSAPAKYFHDFRILTKPCASILDVLKIWCMTFHAKLLTAMMGSPVYMGCSLVAQLLALCLRDKPRKPSIHLNAPLKKLIIQDGHVQGGIIQLADGQVATVHARYGVILAAAGFARSQDLRDQHLPRTQTGWTLTQPDGDLGDALRVGEEAGAATALLDEAWWVPTMADPSSGQTVPAMFEVSKPHCIIVNQQGLRFLSEADPYGDAGRSLYKHLAAGCGPAWLILDSNYRKRYTLGSLGPGAEPADNGHIFKADTISELADRIGVDGAGLTNSIKEWNETCDTGTGTDERFGKGQGEYQAFVGDSSARHPNIGPVALAPFYAIAVQAGDAGTKGGLLTDEFSRVVRPDGSFIPGLYAAGNSAASVMGPTSLGAGVTIGPAMTFAYIAVQDISRGGRDGPGKKEVVDEVIGRAKKLGPNRLVQGFVAVLGQFERGKESSEEVVL</sequence>
<evidence type="ECO:0000259" key="5">
    <source>
        <dbReference type="Pfam" id="PF00890"/>
    </source>
</evidence>
<dbReference type="Proteomes" id="UP001304895">
    <property type="component" value="Unassembled WGS sequence"/>
</dbReference>
<protein>
    <submittedName>
        <fullName evidence="6">FAD binding domain-containing protein</fullName>
    </submittedName>
</protein>
<dbReference type="EMBL" id="MU853405">
    <property type="protein sequence ID" value="KAK4135890.1"/>
    <property type="molecule type" value="Genomic_DNA"/>
</dbReference>
<dbReference type="PANTHER" id="PTHR43400">
    <property type="entry name" value="FUMARATE REDUCTASE"/>
    <property type="match status" value="1"/>
</dbReference>
<dbReference type="Gene3D" id="3.50.50.60">
    <property type="entry name" value="FAD/NAD(P)-binding domain"/>
    <property type="match status" value="2"/>
</dbReference>
<evidence type="ECO:0000256" key="4">
    <source>
        <dbReference type="ARBA" id="ARBA00023002"/>
    </source>
</evidence>
<dbReference type="SUPFAM" id="SSF56425">
    <property type="entry name" value="Succinate dehydrogenase/fumarate reductase flavoprotein, catalytic domain"/>
    <property type="match status" value="1"/>
</dbReference>
<reference evidence="6" key="2">
    <citation type="submission" date="2023-05" db="EMBL/GenBank/DDBJ databases">
        <authorList>
            <consortium name="Lawrence Berkeley National Laboratory"/>
            <person name="Steindorff A."/>
            <person name="Hensen N."/>
            <person name="Bonometti L."/>
            <person name="Westerberg I."/>
            <person name="Brannstrom I.O."/>
            <person name="Guillou S."/>
            <person name="Cros-Aarteil S."/>
            <person name="Calhoun S."/>
            <person name="Haridas S."/>
            <person name="Kuo A."/>
            <person name="Mondo S."/>
            <person name="Pangilinan J."/>
            <person name="Riley R."/>
            <person name="Labutti K."/>
            <person name="Andreopoulos B."/>
            <person name="Lipzen A."/>
            <person name="Chen C."/>
            <person name="Yanf M."/>
            <person name="Daum C."/>
            <person name="Ng V."/>
            <person name="Clum A."/>
            <person name="Ohm R."/>
            <person name="Martin F."/>
            <person name="Silar P."/>
            <person name="Natvig D."/>
            <person name="Lalanne C."/>
            <person name="Gautier V."/>
            <person name="Ament-Velasquez S.L."/>
            <person name="Kruys A."/>
            <person name="Hutchinson M.I."/>
            <person name="Powell A.J."/>
            <person name="Barry K."/>
            <person name="Miller A.N."/>
            <person name="Grigoriev I.V."/>
            <person name="Debuchy R."/>
            <person name="Gladieux P."/>
            <person name="Thoren M.H."/>
            <person name="Johannesson H."/>
        </authorList>
    </citation>
    <scope>NUCLEOTIDE SEQUENCE</scope>
    <source>
        <strain evidence="6">CBS 123565</strain>
    </source>
</reference>
<dbReference type="GO" id="GO:0016491">
    <property type="term" value="F:oxidoreductase activity"/>
    <property type="evidence" value="ECO:0007669"/>
    <property type="project" value="UniProtKB-KW"/>
</dbReference>
<dbReference type="GO" id="GO:0008202">
    <property type="term" value="P:steroid metabolic process"/>
    <property type="evidence" value="ECO:0007669"/>
    <property type="project" value="UniProtKB-ARBA"/>
</dbReference>
<keyword evidence="2" id="KW-0285">Flavoprotein</keyword>
<keyword evidence="4" id="KW-0560">Oxidoreductase</keyword>
<accession>A0AAN6ZE90</accession>
<evidence type="ECO:0000256" key="2">
    <source>
        <dbReference type="ARBA" id="ARBA00022630"/>
    </source>
</evidence>
<dbReference type="Pfam" id="PF00890">
    <property type="entry name" value="FAD_binding_2"/>
    <property type="match status" value="1"/>
</dbReference>
<organism evidence="6 7">
    <name type="scientific">Trichocladium antarcticum</name>
    <dbReference type="NCBI Taxonomy" id="1450529"/>
    <lineage>
        <taxon>Eukaryota</taxon>
        <taxon>Fungi</taxon>
        <taxon>Dikarya</taxon>
        <taxon>Ascomycota</taxon>
        <taxon>Pezizomycotina</taxon>
        <taxon>Sordariomycetes</taxon>
        <taxon>Sordariomycetidae</taxon>
        <taxon>Sordariales</taxon>
        <taxon>Chaetomiaceae</taxon>
        <taxon>Trichocladium</taxon>
    </lineage>
</organism>
<dbReference type="AlphaFoldDB" id="A0AAN6ZE90"/>
<proteinExistence type="predicted"/>
<reference evidence="6" key="1">
    <citation type="journal article" date="2023" name="Mol. Phylogenet. Evol.">
        <title>Genome-scale phylogeny and comparative genomics of the fungal order Sordariales.</title>
        <authorList>
            <person name="Hensen N."/>
            <person name="Bonometti L."/>
            <person name="Westerberg I."/>
            <person name="Brannstrom I.O."/>
            <person name="Guillou S."/>
            <person name="Cros-Aarteil S."/>
            <person name="Calhoun S."/>
            <person name="Haridas S."/>
            <person name="Kuo A."/>
            <person name="Mondo S."/>
            <person name="Pangilinan J."/>
            <person name="Riley R."/>
            <person name="LaButti K."/>
            <person name="Andreopoulos B."/>
            <person name="Lipzen A."/>
            <person name="Chen C."/>
            <person name="Yan M."/>
            <person name="Daum C."/>
            <person name="Ng V."/>
            <person name="Clum A."/>
            <person name="Steindorff A."/>
            <person name="Ohm R.A."/>
            <person name="Martin F."/>
            <person name="Silar P."/>
            <person name="Natvig D.O."/>
            <person name="Lalanne C."/>
            <person name="Gautier V."/>
            <person name="Ament-Velasquez S.L."/>
            <person name="Kruys A."/>
            <person name="Hutchinson M.I."/>
            <person name="Powell A.J."/>
            <person name="Barry K."/>
            <person name="Miller A.N."/>
            <person name="Grigoriev I.V."/>
            <person name="Debuchy R."/>
            <person name="Gladieux P."/>
            <person name="Hiltunen Thoren M."/>
            <person name="Johannesson H."/>
        </authorList>
    </citation>
    <scope>NUCLEOTIDE SEQUENCE</scope>
    <source>
        <strain evidence="6">CBS 123565</strain>
    </source>
</reference>
<gene>
    <name evidence="6" type="ORF">BT67DRAFT_433279</name>
</gene>
<evidence type="ECO:0000256" key="1">
    <source>
        <dbReference type="ARBA" id="ARBA00001974"/>
    </source>
</evidence>
<dbReference type="InterPro" id="IPR027477">
    <property type="entry name" value="Succ_DH/fumarate_Rdtase_cat_sf"/>
</dbReference>
<dbReference type="SUPFAM" id="SSF51905">
    <property type="entry name" value="FAD/NAD(P)-binding domain"/>
    <property type="match status" value="1"/>
</dbReference>
<dbReference type="InterPro" id="IPR036188">
    <property type="entry name" value="FAD/NAD-bd_sf"/>
</dbReference>
<name>A0AAN6ZE90_9PEZI</name>
<keyword evidence="7" id="KW-1185">Reference proteome</keyword>
<keyword evidence="3" id="KW-0274">FAD</keyword>
<dbReference type="InterPro" id="IPR050315">
    <property type="entry name" value="FAD-oxidoreductase_2"/>
</dbReference>
<comment type="caution">
    <text evidence="6">The sequence shown here is derived from an EMBL/GenBank/DDBJ whole genome shotgun (WGS) entry which is preliminary data.</text>
</comment>
<feature type="domain" description="FAD-dependent oxidoreductase 2 FAD-binding" evidence="5">
    <location>
        <begin position="15"/>
        <end position="525"/>
    </location>
</feature>
<dbReference type="PANTHER" id="PTHR43400:SF10">
    <property type="entry name" value="3-OXOSTEROID 1-DEHYDROGENASE"/>
    <property type="match status" value="1"/>
</dbReference>
<evidence type="ECO:0000313" key="6">
    <source>
        <dbReference type="EMBL" id="KAK4135890.1"/>
    </source>
</evidence>